<feature type="region of interest" description="Disordered" evidence="1">
    <location>
        <begin position="1"/>
        <end position="63"/>
    </location>
</feature>
<reference evidence="5" key="1">
    <citation type="submission" date="2022-11" db="UniProtKB">
        <authorList>
            <consortium name="WormBaseParasite"/>
        </authorList>
    </citation>
    <scope>IDENTIFICATION</scope>
</reference>
<dbReference type="PROSITE" id="PS50238">
    <property type="entry name" value="RHOGAP"/>
    <property type="match status" value="1"/>
</dbReference>
<dbReference type="SUPFAM" id="SSF50729">
    <property type="entry name" value="PH domain-like"/>
    <property type="match status" value="1"/>
</dbReference>
<evidence type="ECO:0000259" key="2">
    <source>
        <dbReference type="PROSITE" id="PS50200"/>
    </source>
</evidence>
<dbReference type="SUPFAM" id="SSF48350">
    <property type="entry name" value="GTPase activation domain, GAP"/>
    <property type="match status" value="1"/>
</dbReference>
<keyword evidence="4" id="KW-1185">Reference proteome</keyword>
<dbReference type="PROSITE" id="PS50200">
    <property type="entry name" value="RA"/>
    <property type="match status" value="1"/>
</dbReference>
<dbReference type="InterPro" id="IPR000159">
    <property type="entry name" value="RA_dom"/>
</dbReference>
<dbReference type="Gene3D" id="1.10.555.10">
    <property type="entry name" value="Rho GTPase activation protein"/>
    <property type="match status" value="1"/>
</dbReference>
<dbReference type="Pfam" id="PF00620">
    <property type="entry name" value="RhoGAP"/>
    <property type="match status" value="1"/>
</dbReference>
<sequence>MAAIDRPTPQPRLSKASADRPQAPPRRAVVSLFNESSPSLPTLSSTDTASASSESTPTPSVFDRPYSSVLAVENPEYMSLEQFRQICKSSFAAEPTLSSSISSQLRRPPPRPRAASKVMDALDDCVSVKSMDRDIQLELMDDTRSTYDSWIDKHPAPDNPEAVGESVCFSGWTKVVLNKKDHKKLWCTLKNLTLVFYPSDEENTTILLGPIRLQHLVYMGNDVDSSSPAFSLVFDTTIDHHSSPLNLQLTVADVGVRDCWLMLLAKCIVPNHDTLVYSMDAVDQAGPVYLRQGATSLWCRGWAYAREKRFFYVAESSENVFEIDIRKLVAIKTNVNRQDWCHKVAHSINGPLLLALDGGSLYLQGFCDSATRRWRDVLQWQLTLPSNRLDHQRLTADNVPVMVDKCIKFIATHGLFQEGLYRKNGSSSEVRQLMEEFKQDPTNVHIVRNNDESVNTVAEVLRRFFRRLDDSLLTRQLVPRLLQICNMPEAEFHRKIIMYQETLNELPAVNYNTLRKLLDHLKDVTEKCTRNKATISNIAKIFGPTLLSCDKDDEENNLSNFNTTAQHSQVVHDLISNFVAIFRVTEDEIKTKSLIDRAGWVNDAVQETGNAPKARADGLLVSIHLFERDNQAFNVQSEMTAHEVCQFAISHRQLPVDEGPYALFEVIRSGQLERRVGDDEKVRSMVVGRWLEWKNDASDCYLVVKRDLLRHRLATVDSYPFASDVRVAEVGGKSFKKASLQLQRGHVCYYKDSKCQKMIGEWPVEKMLWFNGHEHKRDPPSPYTLTFFVDGDKKMAPDKSKFLGMCLVFRQEIDLFRWLAAVLSIHKPLDAFSRPLVDC</sequence>
<dbReference type="InterPro" id="IPR000198">
    <property type="entry name" value="RhoGAP_dom"/>
</dbReference>
<evidence type="ECO:0000313" key="5">
    <source>
        <dbReference type="WBParaSite" id="PSAMB.scaffold4580size14177.g24675.t1"/>
    </source>
</evidence>
<name>A0A914WNH1_9BILA</name>
<dbReference type="Proteomes" id="UP000887566">
    <property type="component" value="Unplaced"/>
</dbReference>
<dbReference type="PANTHER" id="PTHR45899">
    <property type="entry name" value="RHO GTPASE ACTIVATING PROTEIN AT 15B, ISOFORM C"/>
    <property type="match status" value="1"/>
</dbReference>
<evidence type="ECO:0000259" key="3">
    <source>
        <dbReference type="PROSITE" id="PS50238"/>
    </source>
</evidence>
<dbReference type="GO" id="GO:0007165">
    <property type="term" value="P:signal transduction"/>
    <property type="evidence" value="ECO:0007669"/>
    <property type="project" value="InterPro"/>
</dbReference>
<protein>
    <submittedName>
        <fullName evidence="5">Uncharacterized protein</fullName>
    </submittedName>
</protein>
<feature type="domain" description="Ras-associating" evidence="2">
    <location>
        <begin position="634"/>
        <end position="709"/>
    </location>
</feature>
<organism evidence="4 5">
    <name type="scientific">Plectus sambesii</name>
    <dbReference type="NCBI Taxonomy" id="2011161"/>
    <lineage>
        <taxon>Eukaryota</taxon>
        <taxon>Metazoa</taxon>
        <taxon>Ecdysozoa</taxon>
        <taxon>Nematoda</taxon>
        <taxon>Chromadorea</taxon>
        <taxon>Plectida</taxon>
        <taxon>Plectina</taxon>
        <taxon>Plectoidea</taxon>
        <taxon>Plectidae</taxon>
        <taxon>Plectus</taxon>
    </lineage>
</organism>
<dbReference type="SMART" id="SM00233">
    <property type="entry name" value="PH"/>
    <property type="match status" value="3"/>
</dbReference>
<dbReference type="Gene3D" id="3.10.20.90">
    <property type="entry name" value="Phosphatidylinositol 3-kinase Catalytic Subunit, Chain A, domain 1"/>
    <property type="match status" value="1"/>
</dbReference>
<feature type="compositionally biased region" description="Low complexity" evidence="1">
    <location>
        <begin position="35"/>
        <end position="60"/>
    </location>
</feature>
<dbReference type="GO" id="GO:0005547">
    <property type="term" value="F:phosphatidylinositol-3,4,5-trisphosphate binding"/>
    <property type="evidence" value="ECO:0007669"/>
    <property type="project" value="TreeGrafter"/>
</dbReference>
<dbReference type="SMART" id="SM00324">
    <property type="entry name" value="RhoGAP"/>
    <property type="match status" value="1"/>
</dbReference>
<accession>A0A914WNH1</accession>
<evidence type="ECO:0000256" key="1">
    <source>
        <dbReference type="SAM" id="MobiDB-lite"/>
    </source>
</evidence>
<dbReference type="Pfam" id="PF00788">
    <property type="entry name" value="RA"/>
    <property type="match status" value="1"/>
</dbReference>
<dbReference type="PANTHER" id="PTHR45899:SF2">
    <property type="entry name" value="RHO GTPASE ACTIVATING PROTEIN AT 15B, ISOFORM C"/>
    <property type="match status" value="1"/>
</dbReference>
<dbReference type="WBParaSite" id="PSAMB.scaffold4580size14177.g24675.t1">
    <property type="protein sequence ID" value="PSAMB.scaffold4580size14177.g24675.t1"/>
    <property type="gene ID" value="PSAMB.scaffold4580size14177.g24675"/>
</dbReference>
<dbReference type="GO" id="GO:0005737">
    <property type="term" value="C:cytoplasm"/>
    <property type="evidence" value="ECO:0007669"/>
    <property type="project" value="TreeGrafter"/>
</dbReference>
<proteinExistence type="predicted"/>
<dbReference type="InterPro" id="IPR029071">
    <property type="entry name" value="Ubiquitin-like_domsf"/>
</dbReference>
<dbReference type="SUPFAM" id="SSF54236">
    <property type="entry name" value="Ubiquitin-like"/>
    <property type="match status" value="1"/>
</dbReference>
<dbReference type="InterPro" id="IPR052227">
    <property type="entry name" value="Arf-Rho-GAP_ANK-PH_domain"/>
</dbReference>
<evidence type="ECO:0000313" key="4">
    <source>
        <dbReference type="Proteomes" id="UP000887566"/>
    </source>
</evidence>
<dbReference type="CDD" id="cd17113">
    <property type="entry name" value="RA_ARAPs"/>
    <property type="match status" value="1"/>
</dbReference>
<feature type="domain" description="Rho-GAP" evidence="3">
    <location>
        <begin position="382"/>
        <end position="582"/>
    </location>
</feature>
<dbReference type="InterPro" id="IPR008936">
    <property type="entry name" value="Rho_GTPase_activation_prot"/>
</dbReference>
<dbReference type="AlphaFoldDB" id="A0A914WNH1"/>
<dbReference type="InterPro" id="IPR001849">
    <property type="entry name" value="PH_domain"/>
</dbReference>